<dbReference type="InterPro" id="IPR025659">
    <property type="entry name" value="Tubby-like_C"/>
</dbReference>
<dbReference type="InterPro" id="IPR013103">
    <property type="entry name" value="RVT_2"/>
</dbReference>
<evidence type="ECO:0000256" key="1">
    <source>
        <dbReference type="ARBA" id="ARBA00005437"/>
    </source>
</evidence>
<dbReference type="Pfam" id="PF04525">
    <property type="entry name" value="LOR"/>
    <property type="match status" value="1"/>
</dbReference>
<dbReference type="SUPFAM" id="SSF54518">
    <property type="entry name" value="Tubby C-terminal domain-like"/>
    <property type="match status" value="1"/>
</dbReference>
<reference evidence="4" key="1">
    <citation type="journal article" date="2019" name="Sci. Rep.">
        <title>Draft genome of Tanacetum cinerariifolium, the natural source of mosquito coil.</title>
        <authorList>
            <person name="Yamashiro T."/>
            <person name="Shiraishi A."/>
            <person name="Satake H."/>
            <person name="Nakayama K."/>
        </authorList>
    </citation>
    <scope>NUCLEOTIDE SEQUENCE</scope>
</reference>
<dbReference type="Pfam" id="PF07727">
    <property type="entry name" value="RVT_2"/>
    <property type="match status" value="1"/>
</dbReference>
<sequence length="511" mass="59070">MTFDHNGSNLAPQRQHAVDYDNSGLAPPLLEVYPLADKTDTSLQELELLFSPMYEEYFNAEKQSVSKSSDLSNNLQQQDTQPTLNVQPTTEPIIPPTDFNAEENNTDQVEDAQFEAYEFINPFAPPRTIAAESSSRNMDIKTDFLNGPLKEEVYVSQPDGFIDPDHPEKVYRLRKALYGLKQAPRAWYDELLKFLISKGFSKGTIDPTLFTIRYEEDIYLYKFTTSDPQSLRALATSPKLDAYLSGTSVDKTKLQSMIGSLMYLITSRPDLVQAVCYRVRYQVRPAEKHLKEVKRIFQYLKKTINMGLKGTPDRVFKEPEYPVVIVDQKYCSNYPMQLVFEKNRQAEDKFKICDDDGNLLFKARKKKSGCRVMVDESDQPVISFTTKYITMHRRRQAYKGDHHEHHRLFTVKKTRGYKSLRYDVFMTSNMTESTFNYRVYDNFKEGTSMIFAQDKTTVLAQLHTQVTRNKAVKTEEKFSVSVSPNVDKAFVSALLIIREEVRKSRYKGYES</sequence>
<protein>
    <recommendedName>
        <fullName evidence="3">Reverse transcriptase Ty1/copia-type domain-containing protein</fullName>
    </recommendedName>
</protein>
<feature type="region of interest" description="Disordered" evidence="2">
    <location>
        <begin position="68"/>
        <end position="93"/>
    </location>
</feature>
<dbReference type="SUPFAM" id="SSF56672">
    <property type="entry name" value="DNA/RNA polymerases"/>
    <property type="match status" value="1"/>
</dbReference>
<evidence type="ECO:0000313" key="4">
    <source>
        <dbReference type="EMBL" id="GEX68299.1"/>
    </source>
</evidence>
<feature type="compositionally biased region" description="Polar residues" evidence="2">
    <location>
        <begin position="68"/>
        <end position="90"/>
    </location>
</feature>
<dbReference type="PANTHER" id="PTHR31087">
    <property type="match status" value="1"/>
</dbReference>
<dbReference type="InterPro" id="IPR043502">
    <property type="entry name" value="DNA/RNA_pol_sf"/>
</dbReference>
<proteinExistence type="inferred from homology"/>
<gene>
    <name evidence="4" type="ORF">Tci_340274</name>
</gene>
<feature type="domain" description="Reverse transcriptase Ty1/copia-type" evidence="3">
    <location>
        <begin position="136"/>
        <end position="211"/>
    </location>
</feature>
<dbReference type="AlphaFoldDB" id="A0A699HAE0"/>
<dbReference type="Gene3D" id="2.40.160.200">
    <property type="entry name" value="LURP1-related"/>
    <property type="match status" value="1"/>
</dbReference>
<name>A0A699HAE0_TANCI</name>
<evidence type="ECO:0000259" key="3">
    <source>
        <dbReference type="Pfam" id="PF07727"/>
    </source>
</evidence>
<evidence type="ECO:0000256" key="2">
    <source>
        <dbReference type="SAM" id="MobiDB-lite"/>
    </source>
</evidence>
<dbReference type="EMBL" id="BKCJ010123339">
    <property type="protein sequence ID" value="GEX68299.1"/>
    <property type="molecule type" value="Genomic_DNA"/>
</dbReference>
<comment type="similarity">
    <text evidence="1">Belongs to the LOR family.</text>
</comment>
<comment type="caution">
    <text evidence="4">The sequence shown here is derived from an EMBL/GenBank/DDBJ whole genome shotgun (WGS) entry which is preliminary data.</text>
</comment>
<dbReference type="PANTHER" id="PTHR31087:SF144">
    <property type="entry name" value="TUBBY C-TERMINAL-LIKE DOMAIN-CONTAINING PROTEIN-RELATED"/>
    <property type="match status" value="1"/>
</dbReference>
<organism evidence="4">
    <name type="scientific">Tanacetum cinerariifolium</name>
    <name type="common">Dalmatian daisy</name>
    <name type="synonym">Chrysanthemum cinerariifolium</name>
    <dbReference type="NCBI Taxonomy" id="118510"/>
    <lineage>
        <taxon>Eukaryota</taxon>
        <taxon>Viridiplantae</taxon>
        <taxon>Streptophyta</taxon>
        <taxon>Embryophyta</taxon>
        <taxon>Tracheophyta</taxon>
        <taxon>Spermatophyta</taxon>
        <taxon>Magnoliopsida</taxon>
        <taxon>eudicotyledons</taxon>
        <taxon>Gunneridae</taxon>
        <taxon>Pentapetalae</taxon>
        <taxon>asterids</taxon>
        <taxon>campanulids</taxon>
        <taxon>Asterales</taxon>
        <taxon>Asteraceae</taxon>
        <taxon>Asteroideae</taxon>
        <taxon>Anthemideae</taxon>
        <taxon>Anthemidinae</taxon>
        <taxon>Tanacetum</taxon>
    </lineage>
</organism>
<dbReference type="InterPro" id="IPR007612">
    <property type="entry name" value="LOR"/>
</dbReference>
<accession>A0A699HAE0</accession>
<dbReference type="InterPro" id="IPR038595">
    <property type="entry name" value="LOR_sf"/>
</dbReference>